<dbReference type="Pfam" id="PF00012">
    <property type="entry name" value="HSP70"/>
    <property type="match status" value="1"/>
</dbReference>
<dbReference type="GO" id="GO:0005524">
    <property type="term" value="F:ATP binding"/>
    <property type="evidence" value="ECO:0007669"/>
    <property type="project" value="UniProtKB-KW"/>
</dbReference>
<sequence>MFEISWPSIALCGVVSKYSNLLVESSKLSTPGLATWLQRMWPEKKTARIRVRQDERIREEIMRTTMETTLRHRTFSDFATKQLITDDVKSQVAPKPGDRVINKLTSVTIAHGFVKKATRVGKNNILIFGLWLLVPLMSLLETRVGIAERKSLTGDCPFWFRGFDNGMANHFVQEEEEERSVSIQGFLRKALFGNRQN</sequence>
<dbReference type="AlphaFoldDB" id="A0AAV7GVQ9"/>
<comment type="caution">
    <text evidence="3">The sequence shown here is derived from an EMBL/GenBank/DDBJ whole genome shotgun (WGS) entry which is preliminary data.</text>
</comment>
<organism evidence="3 4">
    <name type="scientific">Dendrobium chrysotoxum</name>
    <name type="common">Orchid</name>
    <dbReference type="NCBI Taxonomy" id="161865"/>
    <lineage>
        <taxon>Eukaryota</taxon>
        <taxon>Viridiplantae</taxon>
        <taxon>Streptophyta</taxon>
        <taxon>Embryophyta</taxon>
        <taxon>Tracheophyta</taxon>
        <taxon>Spermatophyta</taxon>
        <taxon>Magnoliopsida</taxon>
        <taxon>Liliopsida</taxon>
        <taxon>Asparagales</taxon>
        <taxon>Orchidaceae</taxon>
        <taxon>Epidendroideae</taxon>
        <taxon>Malaxideae</taxon>
        <taxon>Dendrobiinae</taxon>
        <taxon>Dendrobium</taxon>
    </lineage>
</organism>
<evidence type="ECO:0000256" key="2">
    <source>
        <dbReference type="ARBA" id="ARBA00022840"/>
    </source>
</evidence>
<keyword evidence="4" id="KW-1185">Reference proteome</keyword>
<evidence type="ECO:0000313" key="4">
    <source>
        <dbReference type="Proteomes" id="UP000775213"/>
    </source>
</evidence>
<accession>A0AAV7GVQ9</accession>
<evidence type="ECO:0000256" key="1">
    <source>
        <dbReference type="ARBA" id="ARBA00022741"/>
    </source>
</evidence>
<gene>
    <name evidence="3" type="ORF">IEQ34_008391</name>
</gene>
<dbReference type="GO" id="GO:0140662">
    <property type="term" value="F:ATP-dependent protein folding chaperone"/>
    <property type="evidence" value="ECO:0007669"/>
    <property type="project" value="InterPro"/>
</dbReference>
<keyword evidence="1" id="KW-0547">Nucleotide-binding</keyword>
<proteinExistence type="predicted"/>
<protein>
    <submittedName>
        <fullName evidence="3">Uncharacterized protein</fullName>
    </submittedName>
</protein>
<dbReference type="EMBL" id="JAGFBR010000009">
    <property type="protein sequence ID" value="KAH0460816.1"/>
    <property type="molecule type" value="Genomic_DNA"/>
</dbReference>
<dbReference type="InterPro" id="IPR013126">
    <property type="entry name" value="Hsp_70_fam"/>
</dbReference>
<reference evidence="3 4" key="1">
    <citation type="journal article" date="2021" name="Hortic Res">
        <title>Chromosome-scale assembly of the Dendrobium chrysotoxum genome enhances the understanding of orchid evolution.</title>
        <authorList>
            <person name="Zhang Y."/>
            <person name="Zhang G.Q."/>
            <person name="Zhang D."/>
            <person name="Liu X.D."/>
            <person name="Xu X.Y."/>
            <person name="Sun W.H."/>
            <person name="Yu X."/>
            <person name="Zhu X."/>
            <person name="Wang Z.W."/>
            <person name="Zhao X."/>
            <person name="Zhong W.Y."/>
            <person name="Chen H."/>
            <person name="Yin W.L."/>
            <person name="Huang T."/>
            <person name="Niu S.C."/>
            <person name="Liu Z.J."/>
        </authorList>
    </citation>
    <scope>NUCLEOTIDE SEQUENCE [LARGE SCALE GENOMIC DNA]</scope>
    <source>
        <strain evidence="3">Lindl</strain>
    </source>
</reference>
<dbReference type="Proteomes" id="UP000775213">
    <property type="component" value="Unassembled WGS sequence"/>
</dbReference>
<keyword evidence="2" id="KW-0067">ATP-binding</keyword>
<name>A0AAV7GVQ9_DENCH</name>
<evidence type="ECO:0000313" key="3">
    <source>
        <dbReference type="EMBL" id="KAH0460816.1"/>
    </source>
</evidence>